<feature type="compositionally biased region" description="Low complexity" evidence="1">
    <location>
        <begin position="293"/>
        <end position="302"/>
    </location>
</feature>
<feature type="region of interest" description="Disordered" evidence="1">
    <location>
        <begin position="42"/>
        <end position="61"/>
    </location>
</feature>
<feature type="compositionally biased region" description="Low complexity" evidence="1">
    <location>
        <begin position="192"/>
        <end position="213"/>
    </location>
</feature>
<keyword evidence="3" id="KW-0282">Flagellum</keyword>
<sequence length="479" mass="48846">MIIGAIENLLATALSGLKAQPPAEVDDTAEVHSFEMELDLGAEPVPASPLPEEVASEPDEDAEAIRIDGSEPDTQVAVAMPVPSPVVALSGLVPIATASPTPDPEALPADRAPSLQGEVTSDGGVPISGLPLHRGTPDLASPPVQSGDGSLSGTDAAQLQVAAVPSPPTPMAGSEAGSFTRPLQGLPPMSGAQTTPVPQAASAPTAAIQSAPSRQDLSRSPEFATRPEVAAAHMTPGALPLRPAPATSERRGGDVALAPAASRPATAEAAPSAPEVAAAATQPRAYPRPVPASPAVAASAPAQVTDPSAAMPATDPGLAAGITVHLPRDRRAEGAVQPAGLTLAHPLAEPRRIIRQVAERAADAKQNQIEITLSPEELGKVRLVITPGDNPVVTVHAENRDVLDLMRRNGELLARELRDTGLGGASISFGDGGADNPQWQRPERSPFAQARLSVEEGESAAEKSVAPRAVAGRQIDIRI</sequence>
<organism evidence="3 4">
    <name type="scientific">Paracoccus broussonetiae</name>
    <dbReference type="NCBI Taxonomy" id="3075834"/>
    <lineage>
        <taxon>Bacteria</taxon>
        <taxon>Pseudomonadati</taxon>
        <taxon>Pseudomonadota</taxon>
        <taxon>Alphaproteobacteria</taxon>
        <taxon>Rhodobacterales</taxon>
        <taxon>Paracoccaceae</taxon>
        <taxon>Paracoccus</taxon>
    </lineage>
</organism>
<dbReference type="Proteomes" id="UP001251085">
    <property type="component" value="Unassembled WGS sequence"/>
</dbReference>
<proteinExistence type="predicted"/>
<dbReference type="EMBL" id="JAVRQI010000004">
    <property type="protein sequence ID" value="MDT1061446.1"/>
    <property type="molecule type" value="Genomic_DNA"/>
</dbReference>
<feature type="region of interest" description="Disordered" evidence="1">
    <location>
        <begin position="99"/>
        <end position="312"/>
    </location>
</feature>
<evidence type="ECO:0000313" key="3">
    <source>
        <dbReference type="EMBL" id="MDT1061446.1"/>
    </source>
</evidence>
<name>A0ABU3EBB5_9RHOB</name>
<reference evidence="4" key="1">
    <citation type="submission" date="2023-07" db="EMBL/GenBank/DDBJ databases">
        <title>Characterization of two Paracoccaceae strains isolated from Phycosphere and proposal of Xinfangfangia lacusdiani sp. nov.</title>
        <authorList>
            <person name="Deng Y."/>
            <person name="Zhang Y.Q."/>
        </authorList>
    </citation>
    <scope>NUCLEOTIDE SEQUENCE [LARGE SCALE GENOMIC DNA]</scope>
    <source>
        <strain evidence="4">CPCC 101403</strain>
    </source>
</reference>
<dbReference type="Gene3D" id="3.30.750.140">
    <property type="match status" value="1"/>
</dbReference>
<dbReference type="RefSeq" id="WP_311758549.1">
    <property type="nucleotide sequence ID" value="NZ_JAVRQI010000004.1"/>
</dbReference>
<keyword evidence="3" id="KW-0966">Cell projection</keyword>
<keyword evidence="3" id="KW-0969">Cilium</keyword>
<accession>A0ABU3EBB5</accession>
<evidence type="ECO:0000259" key="2">
    <source>
        <dbReference type="Pfam" id="PF02120"/>
    </source>
</evidence>
<dbReference type="Pfam" id="PF02120">
    <property type="entry name" value="Flg_hook"/>
    <property type="match status" value="1"/>
</dbReference>
<dbReference type="InterPro" id="IPR021136">
    <property type="entry name" value="Flagellar_hook_control-like_C"/>
</dbReference>
<keyword evidence="4" id="KW-1185">Reference proteome</keyword>
<gene>
    <name evidence="3" type="ORF">RM190_06195</name>
</gene>
<comment type="caution">
    <text evidence="3">The sequence shown here is derived from an EMBL/GenBank/DDBJ whole genome shotgun (WGS) entry which is preliminary data.</text>
</comment>
<feature type="compositionally biased region" description="Low complexity" evidence="1">
    <location>
        <begin position="255"/>
        <end position="285"/>
    </location>
</feature>
<dbReference type="InterPro" id="IPR038610">
    <property type="entry name" value="FliK-like_C_sf"/>
</dbReference>
<evidence type="ECO:0000313" key="4">
    <source>
        <dbReference type="Proteomes" id="UP001251085"/>
    </source>
</evidence>
<evidence type="ECO:0000256" key="1">
    <source>
        <dbReference type="SAM" id="MobiDB-lite"/>
    </source>
</evidence>
<dbReference type="CDD" id="cd17470">
    <property type="entry name" value="T3SS_Flik_C"/>
    <property type="match status" value="1"/>
</dbReference>
<feature type="domain" description="Flagellar hook-length control protein-like C-terminal" evidence="2">
    <location>
        <begin position="361"/>
        <end position="437"/>
    </location>
</feature>
<protein>
    <submittedName>
        <fullName evidence="3">Flagellar hook-length control protein FliK</fullName>
    </submittedName>
</protein>
<feature type="compositionally biased region" description="Polar residues" evidence="1">
    <location>
        <begin position="143"/>
        <end position="157"/>
    </location>
</feature>